<dbReference type="PANTHER" id="PTHR43715:SF1">
    <property type="entry name" value="GDP-MANNOSE 4,6 DEHYDRATASE"/>
    <property type="match status" value="1"/>
</dbReference>
<keyword evidence="11" id="KW-1185">Reference proteome</keyword>
<dbReference type="Pfam" id="PF16363">
    <property type="entry name" value="GDP_Man_Dehyd"/>
    <property type="match status" value="1"/>
</dbReference>
<dbReference type="GO" id="GO:0008446">
    <property type="term" value="F:GDP-mannose 4,6-dehydratase activity"/>
    <property type="evidence" value="ECO:0007669"/>
    <property type="project" value="UniProtKB-UniRule"/>
</dbReference>
<evidence type="ECO:0000256" key="2">
    <source>
        <dbReference type="ARBA" id="ARBA00001937"/>
    </source>
</evidence>
<keyword evidence="6 8" id="KW-0456">Lyase</keyword>
<dbReference type="KEGG" id="ati:AL072_31675"/>
<protein>
    <recommendedName>
        <fullName evidence="4 8">GDP-mannose 4,6-dehydratase</fullName>
        <ecNumber evidence="4 8">4.2.1.47</ecNumber>
    </recommendedName>
    <alternativeName>
        <fullName evidence="8">GDP-D-mannose dehydratase</fullName>
    </alternativeName>
</protein>
<evidence type="ECO:0000256" key="6">
    <source>
        <dbReference type="ARBA" id="ARBA00023239"/>
    </source>
</evidence>
<dbReference type="Proteomes" id="UP000069935">
    <property type="component" value="Chromosome 7"/>
</dbReference>
<dbReference type="EMBL" id="CP012407">
    <property type="protein sequence ID" value="ALG75521.1"/>
    <property type="molecule type" value="Genomic_DNA"/>
</dbReference>
<dbReference type="CDD" id="cd05260">
    <property type="entry name" value="GDP_MD_SDR_e"/>
    <property type="match status" value="1"/>
</dbReference>
<evidence type="ECO:0000256" key="5">
    <source>
        <dbReference type="ARBA" id="ARBA00022458"/>
    </source>
</evidence>
<keyword evidence="5" id="KW-0536">Nodulation</keyword>
<dbReference type="RefSeq" id="WP_045585420.1">
    <property type="nucleotide sequence ID" value="NZ_CP012407.1"/>
</dbReference>
<feature type="domain" description="NAD(P)-binding" evidence="9">
    <location>
        <begin position="15"/>
        <end position="318"/>
    </location>
</feature>
<evidence type="ECO:0000313" key="11">
    <source>
        <dbReference type="Proteomes" id="UP000069935"/>
    </source>
</evidence>
<keyword evidence="8" id="KW-0521">NADP</keyword>
<comment type="similarity">
    <text evidence="3 8">Belongs to the NAD(P)-dependent epimerase/dehydratase family. GDP-mannose 4,6-dehydratase subfamily.</text>
</comment>
<dbReference type="PANTHER" id="PTHR43715">
    <property type="entry name" value="GDP-MANNOSE 4,6-DEHYDRATASE"/>
    <property type="match status" value="1"/>
</dbReference>
<dbReference type="GO" id="GO:0042351">
    <property type="term" value="P:'de novo' GDP-L-fucose biosynthetic process"/>
    <property type="evidence" value="ECO:0007669"/>
    <property type="project" value="TreeGrafter"/>
</dbReference>
<dbReference type="AlphaFoldDB" id="A0AAC9EYQ9"/>
<comment type="catalytic activity">
    <reaction evidence="1 8">
        <text>GDP-alpha-D-mannose = GDP-4-dehydro-alpha-D-rhamnose + H2O</text>
        <dbReference type="Rhea" id="RHEA:23820"/>
        <dbReference type="ChEBI" id="CHEBI:15377"/>
        <dbReference type="ChEBI" id="CHEBI:57527"/>
        <dbReference type="ChEBI" id="CHEBI:57964"/>
        <dbReference type="EC" id="4.2.1.47"/>
    </reaction>
</comment>
<reference evidence="10 11" key="2">
    <citation type="journal article" date="2016" name="Genome Announc.">
        <title>Complete Genome Sequence of a Strain of Azospirillum thiophilum Isolated from a Sulfide Spring.</title>
        <authorList>
            <person name="Fomenkov A."/>
            <person name="Vincze T."/>
            <person name="Grabovich M."/>
            <person name="Anton B.P."/>
            <person name="Dubinina G."/>
            <person name="Orlova M."/>
            <person name="Belousova E."/>
            <person name="Roberts R.J."/>
        </authorList>
    </citation>
    <scope>NUCLEOTIDE SEQUENCE [LARGE SCALE GENOMIC DNA]</scope>
    <source>
        <strain evidence="10 11">BV-S</strain>
    </source>
</reference>
<dbReference type="InterPro" id="IPR016040">
    <property type="entry name" value="NAD(P)-bd_dom"/>
</dbReference>
<dbReference type="SUPFAM" id="SSF51735">
    <property type="entry name" value="NAD(P)-binding Rossmann-fold domains"/>
    <property type="match status" value="1"/>
</dbReference>
<dbReference type="InterPro" id="IPR036291">
    <property type="entry name" value="NAD(P)-bd_dom_sf"/>
</dbReference>
<organism evidence="10 11">
    <name type="scientific">Azospirillum thiophilum</name>
    <dbReference type="NCBI Taxonomy" id="528244"/>
    <lineage>
        <taxon>Bacteria</taxon>
        <taxon>Pseudomonadati</taxon>
        <taxon>Pseudomonadota</taxon>
        <taxon>Alphaproteobacteria</taxon>
        <taxon>Rhodospirillales</taxon>
        <taxon>Azospirillaceae</taxon>
        <taxon>Azospirillum</taxon>
    </lineage>
</organism>
<evidence type="ECO:0000313" key="10">
    <source>
        <dbReference type="EMBL" id="ALG75521.1"/>
    </source>
</evidence>
<proteinExistence type="inferred from homology"/>
<evidence type="ECO:0000259" key="9">
    <source>
        <dbReference type="Pfam" id="PF16363"/>
    </source>
</evidence>
<dbReference type="GO" id="GO:0070401">
    <property type="term" value="F:NADP+ binding"/>
    <property type="evidence" value="ECO:0007669"/>
    <property type="project" value="UniProtKB-UniRule"/>
</dbReference>
<dbReference type="FunFam" id="3.40.50.720:FF:000924">
    <property type="entry name" value="GDP-mannose 4,6 dehydratase"/>
    <property type="match status" value="1"/>
</dbReference>
<evidence type="ECO:0000256" key="1">
    <source>
        <dbReference type="ARBA" id="ARBA00000188"/>
    </source>
</evidence>
<comment type="function">
    <text evidence="7 8">Catalyzes the conversion of GDP-D-mannose to GDP-4-dehydro-6-deoxy-D-mannose.</text>
</comment>
<gene>
    <name evidence="8" type="primary">gmd</name>
    <name evidence="10" type="ORF">AL072_31675</name>
</gene>
<dbReference type="Gene3D" id="3.40.50.720">
    <property type="entry name" value="NAD(P)-binding Rossmann-like Domain"/>
    <property type="match status" value="1"/>
</dbReference>
<evidence type="ECO:0000256" key="8">
    <source>
        <dbReference type="HAMAP-Rule" id="MF_00955"/>
    </source>
</evidence>
<comment type="caution">
    <text evidence="8">Lacks conserved residue(s) required for the propagation of feature annotation.</text>
</comment>
<dbReference type="EC" id="4.2.1.47" evidence="4 8"/>
<sequence length="337" mass="37135">MTIGTTTRSEPKTALIFGVSGQDGAYLAQLLLGKGYTVHGTSRDREMSSFSNLRQLGIFGRVVLHSAVLTDFRSVVEVISRVRPAEIYNLASQASVGLSFDQPVETLNSTINSTINILEAIRFLKLDTRFYNASSSECFGNTGSPADESTPFHPRSPYGVGKAAAYWAVANYREAYGLFACSGILFNHESPLRPVRYVTQKIVRGAADIAERKTDGLELGTLSIARDWGWAPEYVDAMARMLAHDQPEDFVIATGEAHRLEDFVEQAFSYFGLDWRRHVHGNAALLRPSDIAFSVGNPAKAEQLLGWRAERRMAEVVAGLAEAEMTRRAQRTDGHAQ</sequence>
<dbReference type="Gene3D" id="3.90.25.10">
    <property type="entry name" value="UDP-galactose 4-epimerase, domain 1"/>
    <property type="match status" value="1"/>
</dbReference>
<reference evidence="11" key="1">
    <citation type="submission" date="2015-08" db="EMBL/GenBank/DDBJ databases">
        <title>Complete Genome Sequence of Azospirillum thiophilum BV-S.</title>
        <authorList>
            <person name="Fomenkov A."/>
            <person name="Vincze T."/>
            <person name="Grabovich M."/>
            <person name="Dubinina G."/>
            <person name="Orlova M."/>
            <person name="Belousova E."/>
            <person name="Roberts R.J."/>
        </authorList>
    </citation>
    <scope>NUCLEOTIDE SEQUENCE [LARGE SCALE GENOMIC DNA]</scope>
    <source>
        <strain evidence="11">BV-S</strain>
    </source>
</reference>
<evidence type="ECO:0000256" key="7">
    <source>
        <dbReference type="ARBA" id="ARBA00059383"/>
    </source>
</evidence>
<dbReference type="HAMAP" id="MF_00955">
    <property type="entry name" value="GDP_Man_dehydratase"/>
    <property type="match status" value="1"/>
</dbReference>
<evidence type="ECO:0000256" key="3">
    <source>
        <dbReference type="ARBA" id="ARBA00009263"/>
    </source>
</evidence>
<dbReference type="InterPro" id="IPR006368">
    <property type="entry name" value="GDP_Man_deHydtase"/>
</dbReference>
<accession>A0AAC9EYQ9</accession>
<evidence type="ECO:0000256" key="4">
    <source>
        <dbReference type="ARBA" id="ARBA00011989"/>
    </source>
</evidence>
<comment type="cofactor">
    <cofactor evidence="2 8">
        <name>NADP(+)</name>
        <dbReference type="ChEBI" id="CHEBI:58349"/>
    </cofactor>
</comment>
<name>A0AAC9EYQ9_9PROT</name>